<evidence type="ECO:0000256" key="4">
    <source>
        <dbReference type="SAM" id="MobiDB-lite"/>
    </source>
</evidence>
<evidence type="ECO:0000256" key="5">
    <source>
        <dbReference type="SAM" id="SignalP"/>
    </source>
</evidence>
<evidence type="ECO:0000256" key="2">
    <source>
        <dbReference type="ARBA" id="ARBA00005695"/>
    </source>
</evidence>
<evidence type="ECO:0000259" key="6">
    <source>
        <dbReference type="Pfam" id="PF00496"/>
    </source>
</evidence>
<evidence type="ECO:0000313" key="7">
    <source>
        <dbReference type="EMBL" id="MFD1929448.1"/>
    </source>
</evidence>
<evidence type="ECO:0000256" key="3">
    <source>
        <dbReference type="ARBA" id="ARBA00022729"/>
    </source>
</evidence>
<feature type="signal peptide" evidence="5">
    <location>
        <begin position="1"/>
        <end position="21"/>
    </location>
</feature>
<dbReference type="InterPro" id="IPR000914">
    <property type="entry name" value="SBP_5_dom"/>
</dbReference>
<proteinExistence type="inferred from homology"/>
<dbReference type="InterPro" id="IPR030678">
    <property type="entry name" value="Peptide/Ni-bd"/>
</dbReference>
<dbReference type="PROSITE" id="PS51257">
    <property type="entry name" value="PROKAR_LIPOPROTEIN"/>
    <property type="match status" value="1"/>
</dbReference>
<evidence type="ECO:0000256" key="1">
    <source>
        <dbReference type="ARBA" id="ARBA00004193"/>
    </source>
</evidence>
<dbReference type="PANTHER" id="PTHR30290:SF79">
    <property type="entry name" value="DIPEPTIDE-BINDING PROTEIN DPPE"/>
    <property type="match status" value="1"/>
</dbReference>
<comment type="subcellular location">
    <subcellularLocation>
        <location evidence="1">Cell membrane</location>
        <topology evidence="1">Lipid-anchor</topology>
    </subcellularLocation>
</comment>
<feature type="region of interest" description="Disordered" evidence="4">
    <location>
        <begin position="26"/>
        <end position="82"/>
    </location>
</feature>
<keyword evidence="3 5" id="KW-0732">Signal</keyword>
<accession>A0ABW4SIV5</accession>
<dbReference type="PIRSF" id="PIRSF002741">
    <property type="entry name" value="MppA"/>
    <property type="match status" value="1"/>
</dbReference>
<dbReference type="Pfam" id="PF00496">
    <property type="entry name" value="SBP_bac_5"/>
    <property type="match status" value="1"/>
</dbReference>
<organism evidence="7 8">
    <name type="scientific">Sporosarcina siberiensis</name>
    <dbReference type="NCBI Taxonomy" id="1365606"/>
    <lineage>
        <taxon>Bacteria</taxon>
        <taxon>Bacillati</taxon>
        <taxon>Bacillota</taxon>
        <taxon>Bacilli</taxon>
        <taxon>Bacillales</taxon>
        <taxon>Caryophanaceae</taxon>
        <taxon>Sporosarcina</taxon>
    </lineage>
</organism>
<evidence type="ECO:0000313" key="8">
    <source>
        <dbReference type="Proteomes" id="UP001597218"/>
    </source>
</evidence>
<name>A0ABW4SIV5_9BACL</name>
<dbReference type="RefSeq" id="WP_381539583.1">
    <property type="nucleotide sequence ID" value="NZ_JBHUGI010000034.1"/>
</dbReference>
<keyword evidence="8" id="KW-1185">Reference proteome</keyword>
<reference evidence="8" key="1">
    <citation type="journal article" date="2019" name="Int. J. Syst. Evol. Microbiol.">
        <title>The Global Catalogue of Microorganisms (GCM) 10K type strain sequencing project: providing services to taxonomists for standard genome sequencing and annotation.</title>
        <authorList>
            <consortium name="The Broad Institute Genomics Platform"/>
            <consortium name="The Broad Institute Genome Sequencing Center for Infectious Disease"/>
            <person name="Wu L."/>
            <person name="Ma J."/>
        </authorList>
    </citation>
    <scope>NUCLEOTIDE SEQUENCE [LARGE SCALE GENOMIC DNA]</scope>
    <source>
        <strain evidence="8">CGMCC 4.7177</strain>
    </source>
</reference>
<dbReference type="PROSITE" id="PS01040">
    <property type="entry name" value="SBP_BACTERIAL_5"/>
    <property type="match status" value="1"/>
</dbReference>
<protein>
    <submittedName>
        <fullName evidence="7">Peptide ABC transporter substrate-binding protein</fullName>
    </submittedName>
</protein>
<dbReference type="Gene3D" id="3.10.105.10">
    <property type="entry name" value="Dipeptide-binding Protein, Domain 3"/>
    <property type="match status" value="1"/>
</dbReference>
<dbReference type="InterPro" id="IPR023765">
    <property type="entry name" value="SBP_5_CS"/>
</dbReference>
<feature type="compositionally biased region" description="Basic and acidic residues" evidence="4">
    <location>
        <begin position="26"/>
        <end position="53"/>
    </location>
</feature>
<gene>
    <name evidence="7" type="ORF">ACFSFY_15505</name>
</gene>
<comment type="caution">
    <text evidence="7">The sequence shown here is derived from an EMBL/GenBank/DDBJ whole genome shotgun (WGS) entry which is preliminary data.</text>
</comment>
<comment type="similarity">
    <text evidence="2">Belongs to the bacterial solute-binding protein 5 family.</text>
</comment>
<dbReference type="Gene3D" id="3.40.190.10">
    <property type="entry name" value="Periplasmic binding protein-like II"/>
    <property type="match status" value="1"/>
</dbReference>
<feature type="compositionally biased region" description="Polar residues" evidence="4">
    <location>
        <begin position="56"/>
        <end position="67"/>
    </location>
</feature>
<dbReference type="PANTHER" id="PTHR30290">
    <property type="entry name" value="PERIPLASMIC BINDING COMPONENT OF ABC TRANSPORTER"/>
    <property type="match status" value="1"/>
</dbReference>
<dbReference type="CDD" id="cd08504">
    <property type="entry name" value="PBP2_OppA"/>
    <property type="match status" value="1"/>
</dbReference>
<feature type="domain" description="Solute-binding protein family 5" evidence="6">
    <location>
        <begin position="104"/>
        <end position="481"/>
    </location>
</feature>
<dbReference type="InterPro" id="IPR039424">
    <property type="entry name" value="SBP_5"/>
</dbReference>
<dbReference type="SUPFAM" id="SSF53850">
    <property type="entry name" value="Periplasmic binding protein-like II"/>
    <property type="match status" value="1"/>
</dbReference>
<dbReference type="Proteomes" id="UP001597218">
    <property type="component" value="Unassembled WGS sequence"/>
</dbReference>
<dbReference type="Gene3D" id="3.90.76.10">
    <property type="entry name" value="Dipeptide-binding Protein, Domain 1"/>
    <property type="match status" value="1"/>
</dbReference>
<sequence length="563" mass="63268">MKLKKWSFFLALVLVMSLFLAACGGDEKEEGKTDEPDKTVETEKEDDKEKDEGTAEGTSEQVLNLNIKSEPPSLNPGSATDTTSGAVLYQTFEGLMRINQEGVIEEAMAESAEMSEDGMTYTFKIRENAKWSNGDAVTAKDFEYAWKWVLDPANADTDYAYQLYMIKGAQDAKENGGSLDDVGITVEDDQTLVVQLAQPTAYFLELTAFYTYFPVNHQVTAGNAGWANDMSDDYVTNGPFLMSEWKHKDKVVLTKNPEYWDADTVKLETINMLMIEDENTAKQMYDAGELDWLGSPTDSIPLAAIPAYKKEDILNISPLAGVYYYAFNVEEEPFTNVNIRKAFALAINREGIVTNITQAEQQPAMALVPPSIFEENSKGYFNDNDVEKAKEYLAKGLEELGLDKLPPVKLSYNTSEAHGSIAQAVQDMWKENLGVDIELTNAEWAVYLDSMGAGDFQIGRMGWLADFNDSINFLEIFETIGGNNYTNWESAEYQELLKQSRVEIDPEARDVLLRKAEAIFMDELPISPVYFYTNVWTNKEYVKDVEVSPLGQVQYKWGYIDGK</sequence>
<feature type="chain" id="PRO_5046873229" evidence="5">
    <location>
        <begin position="22"/>
        <end position="563"/>
    </location>
</feature>
<dbReference type="EMBL" id="JBHUGI010000034">
    <property type="protein sequence ID" value="MFD1929448.1"/>
    <property type="molecule type" value="Genomic_DNA"/>
</dbReference>